<feature type="transmembrane region" description="Helical" evidence="14">
    <location>
        <begin position="267"/>
        <end position="289"/>
    </location>
</feature>
<evidence type="ECO:0000313" key="16">
    <source>
        <dbReference type="EMBL" id="WVZ63093.1"/>
    </source>
</evidence>
<feature type="domain" description="Cation/H+ exchanger transmembrane" evidence="15">
    <location>
        <begin position="383"/>
        <end position="444"/>
    </location>
</feature>
<evidence type="ECO:0000256" key="9">
    <source>
        <dbReference type="ARBA" id="ARBA00023136"/>
    </source>
</evidence>
<accession>A0AAQ3SYA5</accession>
<dbReference type="InterPro" id="IPR006153">
    <property type="entry name" value="Cation/H_exchanger_TM"/>
</dbReference>
<protein>
    <recommendedName>
        <fullName evidence="15">Cation/H+ exchanger transmembrane domain-containing protein</fullName>
    </recommendedName>
</protein>
<name>A0AAQ3SYA5_PASNO</name>
<evidence type="ECO:0000256" key="8">
    <source>
        <dbReference type="ARBA" id="ARBA00023065"/>
    </source>
</evidence>
<evidence type="ECO:0000256" key="12">
    <source>
        <dbReference type="ARBA" id="ARBA00047912"/>
    </source>
</evidence>
<feature type="transmembrane region" description="Helical" evidence="14">
    <location>
        <begin position="301"/>
        <end position="326"/>
    </location>
</feature>
<evidence type="ECO:0000256" key="5">
    <source>
        <dbReference type="ARBA" id="ARBA00022958"/>
    </source>
</evidence>
<evidence type="ECO:0000256" key="1">
    <source>
        <dbReference type="ARBA" id="ARBA00004141"/>
    </source>
</evidence>
<evidence type="ECO:0000256" key="14">
    <source>
        <dbReference type="SAM" id="Phobius"/>
    </source>
</evidence>
<sequence>APTQESAPARRPHTTAASHLRCLVPRPPLPQRPAPRRSAPAATRHPRARPLPAVARPSHGVPLRTRRRVRPFPAEKRPSPIWRPQWITGGPCRVSARSGPLTAYSRPAADSSPDARAWPPSAARTPGGGTPMQQPQPPERRAEPPSARMVVGPAASFRIEACGLRCWIAAKLNLRKALKRHAWHLRLTPNVRGNDKIPGYSEVLCRFIEEEKRLYLQKRSQTQRNPSEIISCAEEPAVSNGHSDNESSLCIAVIGATAFRNFITITLFGAVGTLISFAVISLGVLGLISRLNIGALDLGDYLGLYNLVFGEGVVNDATLIVLFNAIQNFDLGNVSTVKFLQFIGSFLYLLRRFRRQRGASGDFMNLEMPVQPSSTEVLIGAGLLSAYVIEKLYFGRYLPDLEVSIMMLMAYLSYMISKLLDFSGILMAFFCGIVMSHYTWHNVTESSRITTK</sequence>
<dbReference type="GO" id="GO:0051453">
    <property type="term" value="P:regulation of intracellular pH"/>
    <property type="evidence" value="ECO:0007669"/>
    <property type="project" value="TreeGrafter"/>
</dbReference>
<dbReference type="GO" id="GO:0015386">
    <property type="term" value="F:potassium:proton antiporter activity"/>
    <property type="evidence" value="ECO:0007669"/>
    <property type="project" value="TreeGrafter"/>
</dbReference>
<dbReference type="PANTHER" id="PTHR10110">
    <property type="entry name" value="SODIUM/HYDROGEN EXCHANGER"/>
    <property type="match status" value="1"/>
</dbReference>
<evidence type="ECO:0000256" key="7">
    <source>
        <dbReference type="ARBA" id="ARBA00023053"/>
    </source>
</evidence>
<feature type="transmembrane region" description="Helical" evidence="14">
    <location>
        <begin position="332"/>
        <end position="350"/>
    </location>
</feature>
<proteinExistence type="predicted"/>
<evidence type="ECO:0000256" key="3">
    <source>
        <dbReference type="ARBA" id="ARBA00022538"/>
    </source>
</evidence>
<evidence type="ECO:0000259" key="15">
    <source>
        <dbReference type="Pfam" id="PF00999"/>
    </source>
</evidence>
<dbReference type="AlphaFoldDB" id="A0AAQ3SYA5"/>
<keyword evidence="10" id="KW-0739">Sodium transport</keyword>
<reference evidence="16 17" key="1">
    <citation type="submission" date="2024-02" db="EMBL/GenBank/DDBJ databases">
        <title>High-quality chromosome-scale genome assembly of Pensacola bahiagrass (Paspalum notatum Flugge var. saurae).</title>
        <authorList>
            <person name="Vega J.M."/>
            <person name="Podio M."/>
            <person name="Orjuela J."/>
            <person name="Siena L.A."/>
            <person name="Pessino S.C."/>
            <person name="Combes M.C."/>
            <person name="Mariac C."/>
            <person name="Albertini E."/>
            <person name="Pupilli F."/>
            <person name="Ortiz J.P.A."/>
            <person name="Leblanc O."/>
        </authorList>
    </citation>
    <scope>NUCLEOTIDE SEQUENCE [LARGE SCALE GENOMIC DNA]</scope>
    <source>
        <strain evidence="16">R1</strain>
        <tissue evidence="16">Leaf</tissue>
    </source>
</reference>
<keyword evidence="9 14" id="KW-0472">Membrane</keyword>
<evidence type="ECO:0000256" key="4">
    <source>
        <dbReference type="ARBA" id="ARBA00022692"/>
    </source>
</evidence>
<keyword evidence="6 14" id="KW-1133">Transmembrane helix</keyword>
<evidence type="ECO:0000256" key="10">
    <source>
        <dbReference type="ARBA" id="ARBA00023201"/>
    </source>
</evidence>
<dbReference type="Proteomes" id="UP001341281">
    <property type="component" value="Chromosome 03"/>
</dbReference>
<organism evidence="16 17">
    <name type="scientific">Paspalum notatum var. saurae</name>
    <dbReference type="NCBI Taxonomy" id="547442"/>
    <lineage>
        <taxon>Eukaryota</taxon>
        <taxon>Viridiplantae</taxon>
        <taxon>Streptophyta</taxon>
        <taxon>Embryophyta</taxon>
        <taxon>Tracheophyta</taxon>
        <taxon>Spermatophyta</taxon>
        <taxon>Magnoliopsida</taxon>
        <taxon>Liliopsida</taxon>
        <taxon>Poales</taxon>
        <taxon>Poaceae</taxon>
        <taxon>PACMAD clade</taxon>
        <taxon>Panicoideae</taxon>
        <taxon>Andropogonodae</taxon>
        <taxon>Paspaleae</taxon>
        <taxon>Paspalinae</taxon>
        <taxon>Paspalum</taxon>
    </lineage>
</organism>
<keyword evidence="3" id="KW-0633">Potassium transport</keyword>
<evidence type="ECO:0000313" key="17">
    <source>
        <dbReference type="Proteomes" id="UP001341281"/>
    </source>
</evidence>
<dbReference type="GO" id="GO:0005886">
    <property type="term" value="C:plasma membrane"/>
    <property type="evidence" value="ECO:0007669"/>
    <property type="project" value="TreeGrafter"/>
</dbReference>
<keyword evidence="2" id="KW-0813">Transport</keyword>
<keyword evidence="5" id="KW-0630">Potassium</keyword>
<keyword evidence="4 14" id="KW-0812">Transmembrane</keyword>
<keyword evidence="7" id="KW-0915">Sodium</keyword>
<dbReference type="Pfam" id="PF00999">
    <property type="entry name" value="Na_H_Exchanger"/>
    <property type="match status" value="1"/>
</dbReference>
<comment type="subcellular location">
    <subcellularLocation>
        <location evidence="1">Membrane</location>
        <topology evidence="1">Multi-pass membrane protein</topology>
    </subcellularLocation>
</comment>
<evidence type="ECO:0000256" key="6">
    <source>
        <dbReference type="ARBA" id="ARBA00022989"/>
    </source>
</evidence>
<feature type="transmembrane region" description="Helical" evidence="14">
    <location>
        <begin position="422"/>
        <end position="440"/>
    </location>
</feature>
<evidence type="ECO:0000256" key="2">
    <source>
        <dbReference type="ARBA" id="ARBA00022448"/>
    </source>
</evidence>
<dbReference type="InterPro" id="IPR018422">
    <property type="entry name" value="Cation/H_exchanger_CPA1"/>
</dbReference>
<feature type="region of interest" description="Disordered" evidence="13">
    <location>
        <begin position="1"/>
        <end position="77"/>
    </location>
</feature>
<evidence type="ECO:0000256" key="13">
    <source>
        <dbReference type="SAM" id="MobiDB-lite"/>
    </source>
</evidence>
<comment type="catalytic activity">
    <reaction evidence="11">
        <text>Na(+)(in) + H(+)(out) = Na(+)(out) + H(+)(in)</text>
        <dbReference type="Rhea" id="RHEA:29419"/>
        <dbReference type="ChEBI" id="CHEBI:15378"/>
        <dbReference type="ChEBI" id="CHEBI:29101"/>
    </reaction>
</comment>
<dbReference type="PANTHER" id="PTHR10110:SF154">
    <property type="entry name" value="SODIUM_HYDROGEN EXCHANGER"/>
    <property type="match status" value="1"/>
</dbReference>
<gene>
    <name evidence="16" type="ORF">U9M48_012758</name>
</gene>
<dbReference type="GO" id="GO:0015385">
    <property type="term" value="F:sodium:proton antiporter activity"/>
    <property type="evidence" value="ECO:0007669"/>
    <property type="project" value="InterPro"/>
</dbReference>
<evidence type="ECO:0000256" key="11">
    <source>
        <dbReference type="ARBA" id="ARBA00047524"/>
    </source>
</evidence>
<keyword evidence="17" id="KW-1185">Reference proteome</keyword>
<dbReference type="EMBL" id="CP144747">
    <property type="protein sequence ID" value="WVZ63093.1"/>
    <property type="molecule type" value="Genomic_DNA"/>
</dbReference>
<keyword evidence="8" id="KW-0406">Ion transport</keyword>
<comment type="catalytic activity">
    <reaction evidence="12">
        <text>K(+)(in) + H(+)(out) = K(+)(out) + H(+)(in)</text>
        <dbReference type="Rhea" id="RHEA:29467"/>
        <dbReference type="ChEBI" id="CHEBI:15378"/>
        <dbReference type="ChEBI" id="CHEBI:29103"/>
    </reaction>
</comment>
<feature type="region of interest" description="Disordered" evidence="13">
    <location>
        <begin position="98"/>
        <end position="145"/>
    </location>
</feature>
<dbReference type="GO" id="GO:0098719">
    <property type="term" value="P:sodium ion import across plasma membrane"/>
    <property type="evidence" value="ECO:0007669"/>
    <property type="project" value="TreeGrafter"/>
</dbReference>
<feature type="non-terminal residue" evidence="16">
    <location>
        <position position="1"/>
    </location>
</feature>